<feature type="compositionally biased region" description="Polar residues" evidence="1">
    <location>
        <begin position="1216"/>
        <end position="1229"/>
    </location>
</feature>
<proteinExistence type="predicted"/>
<feature type="compositionally biased region" description="Basic and acidic residues" evidence="1">
    <location>
        <begin position="413"/>
        <end position="423"/>
    </location>
</feature>
<feature type="region of interest" description="Disordered" evidence="1">
    <location>
        <begin position="291"/>
        <end position="526"/>
    </location>
</feature>
<feature type="compositionally biased region" description="Polar residues" evidence="1">
    <location>
        <begin position="342"/>
        <end position="357"/>
    </location>
</feature>
<organism evidence="2 3">
    <name type="scientific">Fusarium equiseti</name>
    <name type="common">Fusarium scirpi</name>
    <dbReference type="NCBI Taxonomy" id="61235"/>
    <lineage>
        <taxon>Eukaryota</taxon>
        <taxon>Fungi</taxon>
        <taxon>Dikarya</taxon>
        <taxon>Ascomycota</taxon>
        <taxon>Pezizomycotina</taxon>
        <taxon>Sordariomycetes</taxon>
        <taxon>Hypocreomycetidae</taxon>
        <taxon>Hypocreales</taxon>
        <taxon>Nectriaceae</taxon>
        <taxon>Fusarium</taxon>
        <taxon>Fusarium incarnatum-equiseti species complex</taxon>
    </lineage>
</organism>
<dbReference type="Proteomes" id="UP000693738">
    <property type="component" value="Unassembled WGS sequence"/>
</dbReference>
<feature type="compositionally biased region" description="Basic and acidic residues" evidence="1">
    <location>
        <begin position="1559"/>
        <end position="1569"/>
    </location>
</feature>
<feature type="compositionally biased region" description="Polar residues" evidence="1">
    <location>
        <begin position="1154"/>
        <end position="1168"/>
    </location>
</feature>
<gene>
    <name evidence="2" type="ORF">FEQUK3_LOCUS6461</name>
</gene>
<feature type="compositionally biased region" description="Basic residues" evidence="1">
    <location>
        <begin position="1232"/>
        <end position="1250"/>
    </location>
</feature>
<sequence>MDQAHPASAGGLPPTGPPPLPKPVLDPTRVYGKQQAPNLREVFDEYYPNGLPVFYKMLQTPNSQGVPQTYLEDYLPVGFYTNPRIEAGAIFSTMNRTRPFRPMDHVMPQRRIHLWSGDEIQRVCNSLRRLYWHSMKHMQKPTCWDDLWSYFDTFDIYHYGAINLWNVLNHLYDENQIIAFDVNKRVAYEVGLWLDEWLWKERNDQKHNGQKLEQWDTTQSIISIFTKEDWNEIGNCDASQLALLEKALKHRYFLMMSPEKFWLGASAKPKHLMKSYADDNPENWLAGQRIFEPSGLPSQPAAEPHHCSPTSRKASAPVLVHNGKHFYQPPPVQRPPSAVEALQQSAADSNSEGASTKQTDEGDPVARETLHVSPKIRSKSTEPFPSYVVPSPQNNEENGQATDSSTAGKKMLVQKDGRPEKPDAQTPTKSKRQARGNPRATRGAGRSSVTASLPSSAVMEFSDLATPQRPTNDDEQRTGLSPSLDNQEDTRSFGKRGDTESRIDVFKEPEKQKRPSRSLAHSSTQEHNDLQLLGDVGSFNHLQRPAQNLQTSLVPGAFAEGTIQLNNTHNPLGITFQPPGTFNPVTQGGYPVPEQTTGASSGFGYRHATMQQPPVLQKGFAPYRSRNTTNSSRLERFEPNDNRWPHHHPENFTNTNPVLSRGGYQRGGRKSAGRRGGYNQRNATAPVTQLHYGSDFAQKQRDGGSWRNKGRREGSDPVQVVCQNVQDDFTIKDYVHCSCQMCEARNRSMHVVAETQQDIPVAEMQSRIKSGLSEIYGFVDGVFPLASKEPGRFVVRFRRPSSVGAALTIGGGKMPEQGLSLIFSPAMRSKWTLSEKAPTRVAAGQSMGQHPSSLPFSPYPFGLVMSGNAQSAATTHHTPPGMLRPSVANPENAQIWDKGGVQHEFATASQPYVVNRSSALHQSTTNMTHFVPRVHCLPQNQSIVANDTHHYNVSTAPIEPLQTKPPAEEALGDIDDQDRRDRDSPRSDGSKTAAAKPRVSLPNTPTKASIGPEEPPAAHLETIEKGIENQTGAEIESRPQLSEPPPAMATHTRASSVFTEIEIKERRQAWAKIPMPLNPQRPKNLKLTNANSRTVKNDGNSGASEDDRREAYATGSEMSTPTQTVTFTPEIGSVYGQSPDEPVSPLPAQKDPPLTQSTGSLGQETATLKSDDRDEPLSSQTDTTYSLVDGAAQRHPPIQMKLSMPVEKDAPLSDIHATNQQPEHAQGAQTKGKGKGSKSKSKSKKKKSSKQKTITQGNESSSHIPQNDSFSPAQTIHAAPETYQNASMPAHLGSLFKQVPENESFNVSLTKRHHEEPEQQYSASGSFKRTKKQGDDPEAILQSQLPPLDEFDSPDEDTRGRKGFRVGKGGSLRMGKTRRPRPVTIGSALAEQSKGVAMSPPSSDFAFQCQNATVYAGSSSLHGPDNSATSRLNPKAQEFVSPSRVTLFNAQVPVIFSEDEVFKRPALDDATNRIRKAGQIDQELLKPEIGSVGAYPTDDSMSSTTATSTSKHRRALSEAARKENHISDKEAMCHTQAKTPGKGSKRAKGKERAATLSAKTERNEGEKETTQNSPRTPKQHNKTKKPGLINDDWPSLPVSRDRALSKPQTTPVWGTKTKTAGENGDEDENPPLTK</sequence>
<feature type="region of interest" description="Disordered" evidence="1">
    <location>
        <begin position="1"/>
        <end position="27"/>
    </location>
</feature>
<name>A0A8J2IVG6_FUSEQ</name>
<feature type="compositionally biased region" description="Low complexity" evidence="1">
    <location>
        <begin position="1497"/>
        <end position="1509"/>
    </location>
</feature>
<feature type="region of interest" description="Disordered" evidence="1">
    <location>
        <begin position="1031"/>
        <end position="1054"/>
    </location>
</feature>
<protein>
    <submittedName>
        <fullName evidence="2">Uncharacterized protein</fullName>
    </submittedName>
</protein>
<feature type="compositionally biased region" description="Polar residues" evidence="1">
    <location>
        <begin position="1606"/>
        <end position="1620"/>
    </location>
</feature>
<evidence type="ECO:0000256" key="1">
    <source>
        <dbReference type="SAM" id="MobiDB-lite"/>
    </source>
</evidence>
<feature type="compositionally biased region" description="Pro residues" evidence="1">
    <location>
        <begin position="14"/>
        <end position="24"/>
    </location>
</feature>
<feature type="compositionally biased region" description="Basic and acidic residues" evidence="1">
    <location>
        <begin position="488"/>
        <end position="513"/>
    </location>
</feature>
<feature type="compositionally biased region" description="Polar residues" evidence="1">
    <location>
        <begin position="1086"/>
        <end position="1103"/>
    </location>
</feature>
<feature type="region of interest" description="Disordered" evidence="1">
    <location>
        <begin position="957"/>
        <end position="1015"/>
    </location>
</feature>
<feature type="compositionally biased region" description="Polar residues" evidence="1">
    <location>
        <begin position="1251"/>
        <end position="1274"/>
    </location>
</feature>
<comment type="caution">
    <text evidence="2">The sequence shown here is derived from an EMBL/GenBank/DDBJ whole genome shotgun (WGS) entry which is preliminary data.</text>
</comment>
<feature type="compositionally biased region" description="Polar residues" evidence="1">
    <location>
        <begin position="1177"/>
        <end position="1186"/>
    </location>
</feature>
<feature type="region of interest" description="Disordered" evidence="1">
    <location>
        <begin position="620"/>
        <end position="680"/>
    </location>
</feature>
<feature type="compositionally biased region" description="Basic and acidic residues" evidence="1">
    <location>
        <begin position="358"/>
        <end position="370"/>
    </location>
</feature>
<feature type="region of interest" description="Disordered" evidence="1">
    <location>
        <begin position="1486"/>
        <end position="1634"/>
    </location>
</feature>
<feature type="compositionally biased region" description="Acidic residues" evidence="1">
    <location>
        <begin position="1623"/>
        <end position="1634"/>
    </location>
</feature>
<feature type="compositionally biased region" description="Basic and acidic residues" evidence="1">
    <location>
        <begin position="633"/>
        <end position="650"/>
    </location>
</feature>
<feature type="region of interest" description="Disordered" evidence="1">
    <location>
        <begin position="1075"/>
        <end position="1289"/>
    </location>
</feature>
<feature type="compositionally biased region" description="Basic and acidic residues" evidence="1">
    <location>
        <begin position="1515"/>
        <end position="1532"/>
    </location>
</feature>
<dbReference type="EMBL" id="CAJSTJ010000137">
    <property type="protein sequence ID" value="CAG7560777.1"/>
    <property type="molecule type" value="Genomic_DNA"/>
</dbReference>
<reference evidence="2" key="1">
    <citation type="submission" date="2021-05" db="EMBL/GenBank/DDBJ databases">
        <authorList>
            <person name="Khan N."/>
        </authorList>
    </citation>
    <scope>NUCLEOTIDE SEQUENCE</scope>
</reference>
<accession>A0A8J2IVG6</accession>
<evidence type="ECO:0000313" key="2">
    <source>
        <dbReference type="EMBL" id="CAG7560777.1"/>
    </source>
</evidence>
<feature type="compositionally biased region" description="Polar residues" evidence="1">
    <location>
        <begin position="1116"/>
        <end position="1127"/>
    </location>
</feature>
<feature type="region of interest" description="Disordered" evidence="1">
    <location>
        <begin position="1305"/>
        <end position="1384"/>
    </location>
</feature>
<feature type="compositionally biased region" description="Polar residues" evidence="1">
    <location>
        <begin position="391"/>
        <end position="407"/>
    </location>
</feature>
<evidence type="ECO:0000313" key="3">
    <source>
        <dbReference type="Proteomes" id="UP000693738"/>
    </source>
</evidence>
<feature type="compositionally biased region" description="Basic and acidic residues" evidence="1">
    <location>
        <begin position="977"/>
        <end position="989"/>
    </location>
</feature>